<evidence type="ECO:0000313" key="3">
    <source>
        <dbReference type="Proteomes" id="UP001183388"/>
    </source>
</evidence>
<keyword evidence="1" id="KW-0812">Transmembrane</keyword>
<comment type="caution">
    <text evidence="2">The sequence shown here is derived from an EMBL/GenBank/DDBJ whole genome shotgun (WGS) entry which is preliminary data.</text>
</comment>
<protein>
    <submittedName>
        <fullName evidence="2">Uncharacterized protein</fullName>
    </submittedName>
</protein>
<evidence type="ECO:0000256" key="1">
    <source>
        <dbReference type="SAM" id="Phobius"/>
    </source>
</evidence>
<dbReference type="EMBL" id="JAVREN010000013">
    <property type="protein sequence ID" value="MDT0307640.1"/>
    <property type="molecule type" value="Genomic_DNA"/>
</dbReference>
<accession>A0ABU2L7U7</accession>
<keyword evidence="1" id="KW-0472">Membrane</keyword>
<evidence type="ECO:0000313" key="2">
    <source>
        <dbReference type="EMBL" id="MDT0307640.1"/>
    </source>
</evidence>
<keyword evidence="1" id="KW-1133">Transmembrane helix</keyword>
<dbReference type="RefSeq" id="WP_311630587.1">
    <property type="nucleotide sequence ID" value="NZ_JAVREN010000013.1"/>
</dbReference>
<gene>
    <name evidence="2" type="ORF">RM780_11785</name>
</gene>
<proteinExistence type="predicted"/>
<keyword evidence="3" id="KW-1185">Reference proteome</keyword>
<reference evidence="3" key="1">
    <citation type="submission" date="2023-07" db="EMBL/GenBank/DDBJ databases">
        <title>30 novel species of actinomycetes from the DSMZ collection.</title>
        <authorList>
            <person name="Nouioui I."/>
        </authorList>
    </citation>
    <scope>NUCLEOTIDE SEQUENCE [LARGE SCALE GENOMIC DNA]</scope>
    <source>
        <strain evidence="3">DSM 44917</strain>
    </source>
</reference>
<name>A0ABU2L7U7_9ACTN</name>
<organism evidence="2 3">
    <name type="scientific">Streptomyces boetiae</name>
    <dbReference type="NCBI Taxonomy" id="3075541"/>
    <lineage>
        <taxon>Bacteria</taxon>
        <taxon>Bacillati</taxon>
        <taxon>Actinomycetota</taxon>
        <taxon>Actinomycetes</taxon>
        <taxon>Kitasatosporales</taxon>
        <taxon>Streptomycetaceae</taxon>
        <taxon>Streptomyces</taxon>
    </lineage>
</organism>
<sequence length="44" mass="5518">MIIVFWIYWWIFKLIFWYGGALTYRLITKRPVTVPNRRWGGLVW</sequence>
<dbReference type="Proteomes" id="UP001183388">
    <property type="component" value="Unassembled WGS sequence"/>
</dbReference>
<feature type="transmembrane region" description="Helical" evidence="1">
    <location>
        <begin position="6"/>
        <end position="27"/>
    </location>
</feature>